<evidence type="ECO:0000256" key="4">
    <source>
        <dbReference type="ARBA" id="ARBA00022989"/>
    </source>
</evidence>
<organism evidence="9 10">
    <name type="scientific">Aythya fuligula</name>
    <name type="common">Tufted duck</name>
    <name type="synonym">Anas fuligula</name>
    <dbReference type="NCBI Taxonomy" id="219594"/>
    <lineage>
        <taxon>Eukaryota</taxon>
        <taxon>Metazoa</taxon>
        <taxon>Chordata</taxon>
        <taxon>Craniata</taxon>
        <taxon>Vertebrata</taxon>
        <taxon>Euteleostomi</taxon>
        <taxon>Archelosauria</taxon>
        <taxon>Archosauria</taxon>
        <taxon>Dinosauria</taxon>
        <taxon>Saurischia</taxon>
        <taxon>Theropoda</taxon>
        <taxon>Coelurosauria</taxon>
        <taxon>Aves</taxon>
        <taxon>Neognathae</taxon>
        <taxon>Galloanserae</taxon>
        <taxon>Anseriformes</taxon>
        <taxon>Anatidae</taxon>
        <taxon>Aythyinae</taxon>
        <taxon>Aythya</taxon>
    </lineage>
</organism>
<evidence type="ECO:0000256" key="2">
    <source>
        <dbReference type="ARBA" id="ARBA00006058"/>
    </source>
</evidence>
<feature type="transmembrane region" description="Helical" evidence="7">
    <location>
        <begin position="425"/>
        <end position="454"/>
    </location>
</feature>
<protein>
    <submittedName>
        <fullName evidence="10">Prominin-1 isoform X3</fullName>
    </submittedName>
</protein>
<dbReference type="GO" id="GO:0015485">
    <property type="term" value="F:cholesterol binding"/>
    <property type="evidence" value="ECO:0007669"/>
    <property type="project" value="TreeGrafter"/>
</dbReference>
<feature type="transmembrane region" description="Helical" evidence="7">
    <location>
        <begin position="150"/>
        <end position="172"/>
    </location>
</feature>
<dbReference type="GO" id="GO:0016324">
    <property type="term" value="C:apical plasma membrane"/>
    <property type="evidence" value="ECO:0007669"/>
    <property type="project" value="TreeGrafter"/>
</dbReference>
<evidence type="ECO:0000313" key="9">
    <source>
        <dbReference type="Proteomes" id="UP000504639"/>
    </source>
</evidence>
<evidence type="ECO:0000256" key="1">
    <source>
        <dbReference type="ARBA" id="ARBA00004475"/>
    </source>
</evidence>
<accession>A0A6J3D1Z7</accession>
<comment type="similarity">
    <text evidence="2">Belongs to the prominin family.</text>
</comment>
<evidence type="ECO:0000256" key="7">
    <source>
        <dbReference type="SAM" id="Phobius"/>
    </source>
</evidence>
<dbReference type="GeneID" id="116489166"/>
<comment type="subcellular location">
    <subcellularLocation>
        <location evidence="1">Cell projection</location>
        <location evidence="1">Microvillus membrane</location>
        <topology evidence="1">Multi-pass membrane protein</topology>
    </subcellularLocation>
</comment>
<reference evidence="10" key="1">
    <citation type="submission" date="2025-08" db="UniProtKB">
        <authorList>
            <consortium name="RefSeq"/>
        </authorList>
    </citation>
    <scope>IDENTIFICATION</scope>
    <source>
        <tissue evidence="10">Lung</tissue>
    </source>
</reference>
<dbReference type="GO" id="GO:0045494">
    <property type="term" value="P:photoreceptor cell maintenance"/>
    <property type="evidence" value="ECO:0007669"/>
    <property type="project" value="TreeGrafter"/>
</dbReference>
<gene>
    <name evidence="10" type="primary">PROM1</name>
</gene>
<keyword evidence="5 7" id="KW-0472">Membrane</keyword>
<keyword evidence="6" id="KW-0325">Glycoprotein</keyword>
<keyword evidence="3 7" id="KW-0812">Transmembrane</keyword>
<evidence type="ECO:0000256" key="6">
    <source>
        <dbReference type="ARBA" id="ARBA00023180"/>
    </source>
</evidence>
<dbReference type="Proteomes" id="UP000504639">
    <property type="component" value="Chromosome 4"/>
</dbReference>
<keyword evidence="9" id="KW-1185">Reference proteome</keyword>
<dbReference type="InterPro" id="IPR008795">
    <property type="entry name" value="Prominin"/>
</dbReference>
<keyword evidence="8" id="KW-0732">Signal</keyword>
<dbReference type="PANTHER" id="PTHR22730:SF3">
    <property type="entry name" value="PROMININ-1"/>
    <property type="match status" value="1"/>
</dbReference>
<keyword evidence="4 7" id="KW-1133">Transmembrane helix</keyword>
<dbReference type="GO" id="GO:0031528">
    <property type="term" value="C:microvillus membrane"/>
    <property type="evidence" value="ECO:0007669"/>
    <property type="project" value="UniProtKB-SubCell"/>
</dbReference>
<evidence type="ECO:0000256" key="5">
    <source>
        <dbReference type="ARBA" id="ARBA00023136"/>
    </source>
</evidence>
<feature type="transmembrane region" description="Helical" evidence="7">
    <location>
        <begin position="100"/>
        <end position="129"/>
    </location>
</feature>
<dbReference type="AlphaFoldDB" id="A0A6J3D1Z7"/>
<feature type="signal peptide" evidence="8">
    <location>
        <begin position="1"/>
        <end position="19"/>
    </location>
</feature>
<sequence length="860" mass="95557">MAVELCLLLLLLFCGSTVSEVQPIYKPPPGTLDFGFVPAKTYDTGAYHEPGPIGILFKIVHAFLYLVQPNPFPQDLIRKVAQQKFGNTQGDYQKAIYYEIGFIVSAALGLLFILLLPLVGLCFCMCRCCDNCGGEMHQRQKKNADCQRSCFATFLFVASLIISIGVLCAYAANQHLTSQVRGAKKLVNSNFKDLKVFLNDTPAQIDYLVSQYNTTKDKALSDLNNVGPLLGSRVQEQLGKEVRPALDAALTMAGAIRETKEALENVSVSVEVLQEGTERLHANLTDVKMHLSNTLNDSACSAAQAASTCNIIRNSLNQLNINANFSGLPGVSSQLAKVNDVLKIDLSSLVQKGYAAFNDTPDLVVNQTKNILSDIKNVLESIGSNISSFTKTLPVQKILADLTIYLTQSEAYVQDYFPLVEQYDFYRWLGCLILCCMVVLIVVFYYLGLLCGTCGYDKHASPTTRGCISNTGGNFLMAGVGFSFLFSWVLMIVVVLTFVTGGNVEKLVCEPFEDKTLFKVLDTPYLLNQQWKNYLSGMLFKNPNINLTFEKVYSDCKENKGIYTSLHLEHLFNINEFLNISMYTEDVALRIEHIQINLSKIILLDEIGKENLLNFSSSGIDGINFGAYLTEINKSVTKVDLLSFANDLEARADQLPKGALENALKGHANNIRMIHNQQVVPLEQAMSTLNQSIRLLKRTSSELMVKVKNVISAVNAAQLLINNNASLVIVQETKKYMDTIVGYFEQYIDWVKESIAMEVAACKPIANVIDTAVDIFLCSYVTDSVNTFWFGLGGSSIFLIPAIIFAVKLSKYYRRMDTEDVYDDVETIPMKNTENGNNGYHKEHLYGIHNPVITSSVEQW</sequence>
<evidence type="ECO:0000313" key="10">
    <source>
        <dbReference type="RefSeq" id="XP_032043227.1"/>
    </source>
</evidence>
<dbReference type="Pfam" id="PF05478">
    <property type="entry name" value="Prominin"/>
    <property type="match status" value="1"/>
</dbReference>
<dbReference type="GO" id="GO:0005929">
    <property type="term" value="C:cilium"/>
    <property type="evidence" value="ECO:0007669"/>
    <property type="project" value="TreeGrafter"/>
</dbReference>
<dbReference type="GO" id="GO:0071914">
    <property type="term" value="C:prominosome"/>
    <property type="evidence" value="ECO:0007669"/>
    <property type="project" value="TreeGrafter"/>
</dbReference>
<dbReference type="RefSeq" id="XP_032043227.1">
    <property type="nucleotide sequence ID" value="XM_032187336.1"/>
</dbReference>
<feature type="chain" id="PRO_5026931280" evidence="8">
    <location>
        <begin position="20"/>
        <end position="860"/>
    </location>
</feature>
<feature type="transmembrane region" description="Helical" evidence="7">
    <location>
        <begin position="788"/>
        <end position="807"/>
    </location>
</feature>
<dbReference type="GO" id="GO:0060219">
    <property type="term" value="P:camera-type eye photoreceptor cell differentiation"/>
    <property type="evidence" value="ECO:0007669"/>
    <property type="project" value="TreeGrafter"/>
</dbReference>
<name>A0A6J3D1Z7_AYTFU</name>
<evidence type="ECO:0000256" key="3">
    <source>
        <dbReference type="ARBA" id="ARBA00022692"/>
    </source>
</evidence>
<proteinExistence type="inferred from homology"/>
<feature type="transmembrane region" description="Helical" evidence="7">
    <location>
        <begin position="475"/>
        <end position="499"/>
    </location>
</feature>
<evidence type="ECO:0000256" key="8">
    <source>
        <dbReference type="SAM" id="SignalP"/>
    </source>
</evidence>
<dbReference type="PANTHER" id="PTHR22730">
    <property type="entry name" value="PROMININ PROM PROTEIN"/>
    <property type="match status" value="1"/>
</dbReference>
<dbReference type="CTD" id="8842"/>
<dbReference type="GO" id="GO:0009986">
    <property type="term" value="C:cell surface"/>
    <property type="evidence" value="ECO:0007669"/>
    <property type="project" value="TreeGrafter"/>
</dbReference>